<keyword evidence="3" id="KW-1185">Reference proteome</keyword>
<protein>
    <submittedName>
        <fullName evidence="2">Thiopeptide-type bacteriocin biosynthesis protein</fullName>
    </submittedName>
</protein>
<comment type="caution">
    <text evidence="2">The sequence shown here is derived from an EMBL/GenBank/DDBJ whole genome shotgun (WGS) entry which is preliminary data.</text>
</comment>
<accession>A0ABV9UA28</accession>
<dbReference type="NCBIfam" id="TIGR03891">
    <property type="entry name" value="thiopep_ocin"/>
    <property type="match status" value="1"/>
</dbReference>
<dbReference type="Proteomes" id="UP001595872">
    <property type="component" value="Unassembled WGS sequence"/>
</dbReference>
<feature type="domain" description="Thiopeptide-type bacteriocin biosynthesis" evidence="1">
    <location>
        <begin position="14"/>
        <end position="234"/>
    </location>
</feature>
<name>A0ABV9UA28_9ACTN</name>
<gene>
    <name evidence="2" type="ORF">ACFPCY_37125</name>
</gene>
<sequence length="235" mass="26265">MNIAFPGATPHQREHQAITHLARILPDAEADGLITSWFFIRKGHWRVRYLPADAHNADQSLQRQLAAPDVEAIGDIYEPEIHAFGGIASMNTAHQLFHADSHHLLTYLNGTPTDRREHSLILCTALMRQAGLDFGEQGDVWARLADQRAPLRQEPPDPATWNAHTTSVRDLLLGNPRPHAIAEDWLAAFQRAGRQLRTLRNTGQLTRGIRAVTAQHVIFHWSRIGIPAPTQALLA</sequence>
<dbReference type="EMBL" id="JBHSIT010000014">
    <property type="protein sequence ID" value="MFC4912972.1"/>
    <property type="molecule type" value="Genomic_DNA"/>
</dbReference>
<dbReference type="InterPro" id="IPR023809">
    <property type="entry name" value="Thiopep_bacteriocin_synth_dom"/>
</dbReference>
<evidence type="ECO:0000313" key="2">
    <source>
        <dbReference type="EMBL" id="MFC4912972.1"/>
    </source>
</evidence>
<evidence type="ECO:0000259" key="1">
    <source>
        <dbReference type="Pfam" id="PF14028"/>
    </source>
</evidence>
<evidence type="ECO:0000313" key="3">
    <source>
        <dbReference type="Proteomes" id="UP001595872"/>
    </source>
</evidence>
<reference evidence="3" key="1">
    <citation type="journal article" date="2019" name="Int. J. Syst. Evol. Microbiol.">
        <title>The Global Catalogue of Microorganisms (GCM) 10K type strain sequencing project: providing services to taxonomists for standard genome sequencing and annotation.</title>
        <authorList>
            <consortium name="The Broad Institute Genomics Platform"/>
            <consortium name="The Broad Institute Genome Sequencing Center for Infectious Disease"/>
            <person name="Wu L."/>
            <person name="Ma J."/>
        </authorList>
    </citation>
    <scope>NUCLEOTIDE SEQUENCE [LARGE SCALE GENOMIC DNA]</scope>
    <source>
        <strain evidence="3">KLKA75</strain>
    </source>
</reference>
<dbReference type="RefSeq" id="WP_378263427.1">
    <property type="nucleotide sequence ID" value="NZ_JBHSIT010000014.1"/>
</dbReference>
<organism evidence="2 3">
    <name type="scientific">Actinomadura gamaensis</name>
    <dbReference type="NCBI Taxonomy" id="1763541"/>
    <lineage>
        <taxon>Bacteria</taxon>
        <taxon>Bacillati</taxon>
        <taxon>Actinomycetota</taxon>
        <taxon>Actinomycetes</taxon>
        <taxon>Streptosporangiales</taxon>
        <taxon>Thermomonosporaceae</taxon>
        <taxon>Actinomadura</taxon>
    </lineage>
</organism>
<proteinExistence type="predicted"/>
<dbReference type="Pfam" id="PF14028">
    <property type="entry name" value="Lant_dehydr_C"/>
    <property type="match status" value="1"/>
</dbReference>